<evidence type="ECO:0000256" key="1">
    <source>
        <dbReference type="ARBA" id="ARBA00001946"/>
    </source>
</evidence>
<feature type="domain" description="Pyruvate phosphate dikinase AMP/ATP-binding" evidence="14">
    <location>
        <begin position="17"/>
        <end position="305"/>
    </location>
</feature>
<evidence type="ECO:0000256" key="11">
    <source>
        <dbReference type="ARBA" id="ARBA00022842"/>
    </source>
</evidence>
<dbReference type="InterPro" id="IPR013815">
    <property type="entry name" value="ATP_grasp_subdomain_1"/>
</dbReference>
<gene>
    <name evidence="15" type="ORF">METZ01_LOCUS306453</name>
</gene>
<dbReference type="EMBL" id="UINC01096588">
    <property type="protein sequence ID" value="SVC53599.1"/>
    <property type="molecule type" value="Genomic_DNA"/>
</dbReference>
<comment type="similarity">
    <text evidence="4">Belongs to the PEP-utilizing enzyme family.</text>
</comment>
<evidence type="ECO:0000256" key="4">
    <source>
        <dbReference type="ARBA" id="ARBA00007837"/>
    </source>
</evidence>
<proteinExistence type="inferred from homology"/>
<dbReference type="GO" id="GO:0008986">
    <property type="term" value="F:pyruvate, water dikinase activity"/>
    <property type="evidence" value="ECO:0007669"/>
    <property type="project" value="UniProtKB-EC"/>
</dbReference>
<comment type="cofactor">
    <cofactor evidence="1">
        <name>Mg(2+)</name>
        <dbReference type="ChEBI" id="CHEBI:18420"/>
    </cofactor>
</comment>
<dbReference type="PANTHER" id="PTHR43030">
    <property type="entry name" value="PHOSPHOENOLPYRUVATE SYNTHASE"/>
    <property type="match status" value="1"/>
</dbReference>
<dbReference type="GO" id="GO:0005524">
    <property type="term" value="F:ATP binding"/>
    <property type="evidence" value="ECO:0007669"/>
    <property type="project" value="UniProtKB-KW"/>
</dbReference>
<evidence type="ECO:0000256" key="2">
    <source>
        <dbReference type="ARBA" id="ARBA00002988"/>
    </source>
</evidence>
<evidence type="ECO:0000256" key="10">
    <source>
        <dbReference type="ARBA" id="ARBA00022840"/>
    </source>
</evidence>
<dbReference type="GO" id="GO:0046872">
    <property type="term" value="F:metal ion binding"/>
    <property type="evidence" value="ECO:0007669"/>
    <property type="project" value="UniProtKB-KW"/>
</dbReference>
<reference evidence="15" key="1">
    <citation type="submission" date="2018-05" db="EMBL/GenBank/DDBJ databases">
        <authorList>
            <person name="Lanie J.A."/>
            <person name="Ng W.-L."/>
            <person name="Kazmierczak K.M."/>
            <person name="Andrzejewski T.M."/>
            <person name="Davidsen T.M."/>
            <person name="Wayne K.J."/>
            <person name="Tettelin H."/>
            <person name="Glass J.I."/>
            <person name="Rusch D."/>
            <person name="Podicherti R."/>
            <person name="Tsui H.-C.T."/>
            <person name="Winkler M.E."/>
        </authorList>
    </citation>
    <scope>NUCLEOTIDE SEQUENCE</scope>
</reference>
<keyword evidence="8" id="KW-0547">Nucleotide-binding</keyword>
<dbReference type="Gene3D" id="3.30.1490.20">
    <property type="entry name" value="ATP-grasp fold, A domain"/>
    <property type="match status" value="1"/>
</dbReference>
<keyword evidence="9" id="KW-0418">Kinase</keyword>
<dbReference type="SUPFAM" id="SSF56059">
    <property type="entry name" value="Glutathione synthetase ATP-binding domain-like"/>
    <property type="match status" value="1"/>
</dbReference>
<evidence type="ECO:0000256" key="13">
    <source>
        <dbReference type="ARBA" id="ARBA00047700"/>
    </source>
</evidence>
<evidence type="ECO:0000256" key="6">
    <source>
        <dbReference type="ARBA" id="ARBA00022679"/>
    </source>
</evidence>
<protein>
    <recommendedName>
        <fullName evidence="5">pyruvate, water dikinase</fullName>
        <ecNumber evidence="5">2.7.9.2</ecNumber>
    </recommendedName>
    <alternativeName>
        <fullName evidence="12">Pyruvate, water dikinase</fullName>
    </alternativeName>
</protein>
<evidence type="ECO:0000256" key="5">
    <source>
        <dbReference type="ARBA" id="ARBA00011996"/>
    </source>
</evidence>
<evidence type="ECO:0000256" key="8">
    <source>
        <dbReference type="ARBA" id="ARBA00022741"/>
    </source>
</evidence>
<evidence type="ECO:0000256" key="7">
    <source>
        <dbReference type="ARBA" id="ARBA00022723"/>
    </source>
</evidence>
<keyword evidence="10" id="KW-0067">ATP-binding</keyword>
<comment type="catalytic activity">
    <reaction evidence="13">
        <text>pyruvate + ATP + H2O = phosphoenolpyruvate + AMP + phosphate + 2 H(+)</text>
        <dbReference type="Rhea" id="RHEA:11364"/>
        <dbReference type="ChEBI" id="CHEBI:15361"/>
        <dbReference type="ChEBI" id="CHEBI:15377"/>
        <dbReference type="ChEBI" id="CHEBI:15378"/>
        <dbReference type="ChEBI" id="CHEBI:30616"/>
        <dbReference type="ChEBI" id="CHEBI:43474"/>
        <dbReference type="ChEBI" id="CHEBI:58702"/>
        <dbReference type="ChEBI" id="CHEBI:456215"/>
        <dbReference type="EC" id="2.7.9.2"/>
    </reaction>
</comment>
<evidence type="ECO:0000259" key="14">
    <source>
        <dbReference type="Pfam" id="PF01326"/>
    </source>
</evidence>
<dbReference type="AlphaFoldDB" id="A0A382MXH5"/>
<keyword evidence="7" id="KW-0479">Metal-binding</keyword>
<evidence type="ECO:0000256" key="3">
    <source>
        <dbReference type="ARBA" id="ARBA00004742"/>
    </source>
</evidence>
<evidence type="ECO:0000256" key="9">
    <source>
        <dbReference type="ARBA" id="ARBA00022777"/>
    </source>
</evidence>
<organism evidence="15">
    <name type="scientific">marine metagenome</name>
    <dbReference type="NCBI Taxonomy" id="408172"/>
    <lineage>
        <taxon>unclassified sequences</taxon>
        <taxon>metagenomes</taxon>
        <taxon>ecological metagenomes</taxon>
    </lineage>
</organism>
<keyword evidence="11" id="KW-0460">Magnesium</keyword>
<comment type="pathway">
    <text evidence="3">Carbohydrate biosynthesis; gluconeogenesis.</text>
</comment>
<dbReference type="EC" id="2.7.9.2" evidence="5"/>
<accession>A0A382MXH5</accession>
<dbReference type="InterPro" id="IPR002192">
    <property type="entry name" value="PPDK_AMP/ATP-bd"/>
</dbReference>
<sequence length="331" mass="36297">MASTIFPFSSPQLPLQNEVGGKALSLISSTLAELPVPAGLALGVGFFQPWTESIKSRDEWRTLLVNPSRAHCDAVKAIAQQLRFTEAQRNQFDEAMTELDGVSAFAVRSSSPEEDLEGSSFAGLYETFLGTRRDHLESTVAKAYASMLDFRVMEYKTQNALDLEGTCISIVIQQQLTSDVSGVGFSLNPLNNCYDEAVINASFGLGEAIVSGMVTPDNYVVEKGSMQILEKSVSDKKIALKLATDGGIEQIETPEPTAQALTDAQILALTELIKQCEVHYQLPVDIEWAFENDILHLLQARPVTAYVPLFPELRTLPGESKKLYMDIMPLT</sequence>
<dbReference type="PANTHER" id="PTHR43030:SF1">
    <property type="entry name" value="PHOSPHOENOLPYRUVATE SYNTHASE"/>
    <property type="match status" value="1"/>
</dbReference>
<feature type="non-terminal residue" evidence="15">
    <location>
        <position position="331"/>
    </location>
</feature>
<keyword evidence="6" id="KW-0808">Transferase</keyword>
<dbReference type="InterPro" id="IPR006319">
    <property type="entry name" value="PEP_synth"/>
</dbReference>
<name>A0A382MXH5_9ZZZZ</name>
<evidence type="ECO:0000313" key="15">
    <source>
        <dbReference type="EMBL" id="SVC53599.1"/>
    </source>
</evidence>
<dbReference type="Pfam" id="PF01326">
    <property type="entry name" value="PPDK_N"/>
    <property type="match status" value="1"/>
</dbReference>
<evidence type="ECO:0000256" key="12">
    <source>
        <dbReference type="ARBA" id="ARBA00033470"/>
    </source>
</evidence>
<dbReference type="Gene3D" id="3.30.470.20">
    <property type="entry name" value="ATP-grasp fold, B domain"/>
    <property type="match status" value="1"/>
</dbReference>
<comment type="function">
    <text evidence="2">Catalyzes the phosphorylation of pyruvate to phosphoenolpyruvate.</text>
</comment>